<sequence>MCRWSIENKEVLTTFCQPHKT</sequence>
<evidence type="ECO:0000313" key="1">
    <source>
        <dbReference type="EMBL" id="JAE32424.1"/>
    </source>
</evidence>
<dbReference type="EMBL" id="GBRH01165472">
    <property type="protein sequence ID" value="JAE32424.1"/>
    <property type="molecule type" value="Transcribed_RNA"/>
</dbReference>
<accession>A0A0A9H9D8</accession>
<name>A0A0A9H9D8_ARUDO</name>
<dbReference type="AlphaFoldDB" id="A0A0A9H9D8"/>
<reference evidence="1" key="2">
    <citation type="journal article" date="2015" name="Data Brief">
        <title>Shoot transcriptome of the giant reed, Arundo donax.</title>
        <authorList>
            <person name="Barrero R.A."/>
            <person name="Guerrero F.D."/>
            <person name="Moolhuijzen P."/>
            <person name="Goolsby J.A."/>
            <person name="Tidwell J."/>
            <person name="Bellgard S.E."/>
            <person name="Bellgard M.I."/>
        </authorList>
    </citation>
    <scope>NUCLEOTIDE SEQUENCE</scope>
    <source>
        <tissue evidence="1">Shoot tissue taken approximately 20 cm above the soil surface</tissue>
    </source>
</reference>
<reference evidence="1" key="1">
    <citation type="submission" date="2014-09" db="EMBL/GenBank/DDBJ databases">
        <authorList>
            <person name="Magalhaes I.L.F."/>
            <person name="Oliveira U."/>
            <person name="Santos F.R."/>
            <person name="Vidigal T.H.D.A."/>
            <person name="Brescovit A.D."/>
            <person name="Santos A.J."/>
        </authorList>
    </citation>
    <scope>NUCLEOTIDE SEQUENCE</scope>
    <source>
        <tissue evidence="1">Shoot tissue taken approximately 20 cm above the soil surface</tissue>
    </source>
</reference>
<proteinExistence type="predicted"/>
<protein>
    <submittedName>
        <fullName evidence="1">Uncharacterized protein</fullName>
    </submittedName>
</protein>
<organism evidence="1">
    <name type="scientific">Arundo donax</name>
    <name type="common">Giant reed</name>
    <name type="synonym">Donax arundinaceus</name>
    <dbReference type="NCBI Taxonomy" id="35708"/>
    <lineage>
        <taxon>Eukaryota</taxon>
        <taxon>Viridiplantae</taxon>
        <taxon>Streptophyta</taxon>
        <taxon>Embryophyta</taxon>
        <taxon>Tracheophyta</taxon>
        <taxon>Spermatophyta</taxon>
        <taxon>Magnoliopsida</taxon>
        <taxon>Liliopsida</taxon>
        <taxon>Poales</taxon>
        <taxon>Poaceae</taxon>
        <taxon>PACMAD clade</taxon>
        <taxon>Arundinoideae</taxon>
        <taxon>Arundineae</taxon>
        <taxon>Arundo</taxon>
    </lineage>
</organism>